<dbReference type="PANTHER" id="PTHR21399">
    <property type="entry name" value="CHLORIDE CONDUCTANCE REGULATORY PROTEIN ICLN"/>
    <property type="match status" value="1"/>
</dbReference>
<dbReference type="Proteomes" id="UP001295740">
    <property type="component" value="Unassembled WGS sequence"/>
</dbReference>
<dbReference type="Pfam" id="PF03517">
    <property type="entry name" value="Voldacs"/>
    <property type="match status" value="1"/>
</dbReference>
<dbReference type="GO" id="GO:0005829">
    <property type="term" value="C:cytosol"/>
    <property type="evidence" value="ECO:0007669"/>
    <property type="project" value="TreeGrafter"/>
</dbReference>
<evidence type="ECO:0000313" key="6">
    <source>
        <dbReference type="EMBL" id="CAJ2507590.1"/>
    </source>
</evidence>
<feature type="compositionally biased region" description="Acidic residues" evidence="5">
    <location>
        <begin position="213"/>
        <end position="223"/>
    </location>
</feature>
<evidence type="ECO:0000256" key="5">
    <source>
        <dbReference type="SAM" id="MobiDB-lite"/>
    </source>
</evidence>
<reference evidence="6" key="1">
    <citation type="submission" date="2023-10" db="EMBL/GenBank/DDBJ databases">
        <authorList>
            <person name="Hackl T."/>
        </authorList>
    </citation>
    <scope>NUCLEOTIDE SEQUENCE</scope>
</reference>
<evidence type="ECO:0000256" key="3">
    <source>
        <dbReference type="ARBA" id="ARBA00022490"/>
    </source>
</evidence>
<proteinExistence type="predicted"/>
<keyword evidence="7" id="KW-1185">Reference proteome</keyword>
<evidence type="ECO:0000256" key="1">
    <source>
        <dbReference type="ARBA" id="ARBA00004123"/>
    </source>
</evidence>
<dbReference type="InterPro" id="IPR039924">
    <property type="entry name" value="ICln/Lot5/Saf5"/>
</dbReference>
<comment type="caution">
    <text evidence="6">The sequence shown here is derived from an EMBL/GenBank/DDBJ whole genome shotgun (WGS) entry which is preliminary data.</text>
</comment>
<accession>A0AAI8YK06</accession>
<comment type="subcellular location">
    <subcellularLocation>
        <location evidence="2">Cytoplasm</location>
    </subcellularLocation>
    <subcellularLocation>
        <location evidence="1">Nucleus</location>
    </subcellularLocation>
</comment>
<dbReference type="GO" id="GO:0034715">
    <property type="term" value="C:pICln-Sm protein complex"/>
    <property type="evidence" value="ECO:0007669"/>
    <property type="project" value="TreeGrafter"/>
</dbReference>
<feature type="region of interest" description="Disordered" evidence="5">
    <location>
        <begin position="1"/>
        <end position="20"/>
    </location>
</feature>
<feature type="region of interest" description="Disordered" evidence="5">
    <location>
        <begin position="201"/>
        <end position="223"/>
    </location>
</feature>
<dbReference type="Gene3D" id="2.30.29.30">
    <property type="entry name" value="Pleckstrin-homology domain (PH domain)/Phosphotyrosine-binding domain (PTB)"/>
    <property type="match status" value="1"/>
</dbReference>
<feature type="compositionally biased region" description="Basic and acidic residues" evidence="5">
    <location>
        <begin position="302"/>
        <end position="332"/>
    </location>
</feature>
<dbReference type="GO" id="GO:0045292">
    <property type="term" value="P:mRNA cis splicing, via spliceosome"/>
    <property type="evidence" value="ECO:0007669"/>
    <property type="project" value="TreeGrafter"/>
</dbReference>
<protein>
    <submittedName>
        <fullName evidence="6">Uu.00g087760.m01.CDS01</fullName>
    </submittedName>
</protein>
<gene>
    <name evidence="6" type="ORF">KHLLAP_LOCUS8058</name>
</gene>
<dbReference type="AlphaFoldDB" id="A0AAI8YK06"/>
<feature type="region of interest" description="Disordered" evidence="5">
    <location>
        <begin position="240"/>
        <end position="332"/>
    </location>
</feature>
<dbReference type="GO" id="GO:0005681">
    <property type="term" value="C:spliceosomal complex"/>
    <property type="evidence" value="ECO:0007669"/>
    <property type="project" value="TreeGrafter"/>
</dbReference>
<evidence type="ECO:0000313" key="7">
    <source>
        <dbReference type="Proteomes" id="UP001295740"/>
    </source>
</evidence>
<dbReference type="InterPro" id="IPR011993">
    <property type="entry name" value="PH-like_dom_sf"/>
</dbReference>
<keyword evidence="3" id="KW-0963">Cytoplasm</keyword>
<name>A0AAI8YK06_9PEZI</name>
<keyword evidence="4" id="KW-0539">Nucleus</keyword>
<evidence type="ECO:0000256" key="2">
    <source>
        <dbReference type="ARBA" id="ARBA00004496"/>
    </source>
</evidence>
<dbReference type="PANTHER" id="PTHR21399:SF0">
    <property type="entry name" value="METHYLOSOME SUBUNIT PICLN"/>
    <property type="match status" value="1"/>
</dbReference>
<dbReference type="GO" id="GO:0000387">
    <property type="term" value="P:spliceosomal snRNP assembly"/>
    <property type="evidence" value="ECO:0007669"/>
    <property type="project" value="TreeGrafter"/>
</dbReference>
<dbReference type="EMBL" id="CAUWAG010000010">
    <property type="protein sequence ID" value="CAJ2507590.1"/>
    <property type="molecule type" value="Genomic_DNA"/>
</dbReference>
<organism evidence="6 7">
    <name type="scientific">Anthostomella pinea</name>
    <dbReference type="NCBI Taxonomy" id="933095"/>
    <lineage>
        <taxon>Eukaryota</taxon>
        <taxon>Fungi</taxon>
        <taxon>Dikarya</taxon>
        <taxon>Ascomycota</taxon>
        <taxon>Pezizomycotina</taxon>
        <taxon>Sordariomycetes</taxon>
        <taxon>Xylariomycetidae</taxon>
        <taxon>Xylariales</taxon>
        <taxon>Xylariaceae</taxon>
        <taxon>Anthostomella</taxon>
    </lineage>
</organism>
<evidence type="ECO:0000256" key="4">
    <source>
        <dbReference type="ARBA" id="ARBA00023242"/>
    </source>
</evidence>
<sequence>MSLTVIKSRPSADGDFQPLSEYQDQTPETFFDGKPILYYHDENIKAWVSEEQYESLYFFSKASAENDASVHPSSPESQALQNNGGTHLREEKKVEVFVGSSKLILFSHKSGTGIEIPYPAVTLHAIKNFSHLEKPDDAASNFLGVYMQLEFAGAGADDDESFDPIELTLVPYKPLSEDSPNPESSTVDALNAERTNALFNQISSCSNLNPDPRDDEEDEEEDSADRIIFEGSAEHGAAVDGLPGVLLGDSTGGLPPPMPGSSGWITAENVDQYSDADGNWIGGQDGQDGEDGISGELGEGAGRVRDRDEAEKDGANSHDDADDTESKRPRTE</sequence>